<reference evidence="4" key="2">
    <citation type="submission" date="2025-09" db="UniProtKB">
        <authorList>
            <consortium name="Ensembl"/>
        </authorList>
    </citation>
    <scope>IDENTIFICATION</scope>
</reference>
<gene>
    <name evidence="4" type="primary">LOC115164928</name>
</gene>
<dbReference type="OrthoDB" id="9899510at2759"/>
<evidence type="ECO:0000256" key="2">
    <source>
        <dbReference type="SAM" id="Phobius"/>
    </source>
</evidence>
<reference evidence="4" key="1">
    <citation type="submission" date="2025-08" db="UniProtKB">
        <authorList>
            <consortium name="Ensembl"/>
        </authorList>
    </citation>
    <scope>IDENTIFICATION</scope>
</reference>
<dbReference type="AlphaFoldDB" id="A0A674DLF9"/>
<evidence type="ECO:0000256" key="1">
    <source>
        <dbReference type="SAM" id="MobiDB-lite"/>
    </source>
</evidence>
<dbReference type="GeneTree" id="ENSGT00530000067979"/>
<protein>
    <submittedName>
        <fullName evidence="4">Si:dkey-245n4.2</fullName>
    </submittedName>
</protein>
<dbReference type="Ensembl" id="ENSSTUT00000103854.1">
    <property type="protein sequence ID" value="ENSSTUP00000096695.1"/>
    <property type="gene ID" value="ENSSTUG00000043534.1"/>
</dbReference>
<proteinExistence type="predicted"/>
<feature type="chain" id="PRO_5025594133" evidence="3">
    <location>
        <begin position="21"/>
        <end position="354"/>
    </location>
</feature>
<name>A0A674DLF9_SALTR</name>
<dbReference type="OMA" id="QEWRWLP"/>
<dbReference type="PANTHER" id="PTHR36129">
    <property type="entry name" value="ORGANIC SOLUTE TRANSPORTER SUBUNIT BETA-RELATED"/>
    <property type="match status" value="1"/>
</dbReference>
<keyword evidence="2" id="KW-1133">Transmembrane helix</keyword>
<evidence type="ECO:0000313" key="4">
    <source>
        <dbReference type="Ensembl" id="ENSSTUP00000096695.1"/>
    </source>
</evidence>
<feature type="signal peptide" evidence="3">
    <location>
        <begin position="1"/>
        <end position="20"/>
    </location>
</feature>
<feature type="compositionally biased region" description="Low complexity" evidence="1">
    <location>
        <begin position="178"/>
        <end position="199"/>
    </location>
</feature>
<feature type="transmembrane region" description="Helical" evidence="2">
    <location>
        <begin position="243"/>
        <end position="266"/>
    </location>
</feature>
<feature type="compositionally biased region" description="Basic residues" evidence="1">
    <location>
        <begin position="167"/>
        <end position="177"/>
    </location>
</feature>
<dbReference type="InParanoid" id="A0A674DLF9"/>
<dbReference type="PANTHER" id="PTHR36129:SF2">
    <property type="entry name" value="RICIN B LECTIN DOMAIN-CONTAINING PROTEIN"/>
    <property type="match status" value="1"/>
</dbReference>
<dbReference type="SUPFAM" id="SSF50370">
    <property type="entry name" value="Ricin B-like lectins"/>
    <property type="match status" value="1"/>
</dbReference>
<dbReference type="InterPro" id="IPR035992">
    <property type="entry name" value="Ricin_B-like_lectins"/>
</dbReference>
<dbReference type="Proteomes" id="UP000472277">
    <property type="component" value="Chromosome 27"/>
</dbReference>
<dbReference type="Gene3D" id="2.80.10.50">
    <property type="match status" value="1"/>
</dbReference>
<keyword evidence="5" id="KW-1185">Reference proteome</keyword>
<feature type="region of interest" description="Disordered" evidence="1">
    <location>
        <begin position="160"/>
        <end position="215"/>
    </location>
</feature>
<keyword evidence="2" id="KW-0472">Membrane</keyword>
<sequence length="354" mass="38398">MGNRFWGPCVFILVFHEAAGFSIRNELLGKCVQVLVQDGHPGSRVVLQECIPGSALQEWQWLPERLALSSRLTGECLSGQEHDLSVSLHHCGPGNEEGAGAAGGEVGREGQAWACSKKGHLTLQGKGLHLSARHVSSKSSKVFLSKERRQASKWRTLGNHTVCGNRASHHHHHRHRSTQTAALPPSTSTPSNTNSQPQSIPGDDVVAPNTTGMDRGTEHSHLVESTMGPEGPSMTFFNAEYGFGWKVAMLVLSSLALVLGTVMLLLNIHHNRKKKVVCVLKSYTPTGLVSQPGSPVVSERAPLTQHPMRPAHSSSLQRGEILIKWKDAGGKAVDCTYCSRNMFKVSPEVFVALL</sequence>
<keyword evidence="3" id="KW-0732">Signal</keyword>
<evidence type="ECO:0000313" key="5">
    <source>
        <dbReference type="Proteomes" id="UP000472277"/>
    </source>
</evidence>
<dbReference type="RefSeq" id="XP_029573713.1">
    <property type="nucleotide sequence ID" value="XM_029717853.1"/>
</dbReference>
<dbReference type="InterPro" id="IPR052678">
    <property type="entry name" value="OST-beta_subunit"/>
</dbReference>
<accession>A0A674DLF9</accession>
<dbReference type="GeneID" id="115164928"/>
<dbReference type="PROSITE" id="PS50231">
    <property type="entry name" value="RICIN_B_LECTIN"/>
    <property type="match status" value="1"/>
</dbReference>
<keyword evidence="2" id="KW-0812">Transmembrane</keyword>
<dbReference type="KEGG" id="stru:115164928"/>
<organism evidence="4 5">
    <name type="scientific">Salmo trutta</name>
    <name type="common">Brown trout</name>
    <dbReference type="NCBI Taxonomy" id="8032"/>
    <lineage>
        <taxon>Eukaryota</taxon>
        <taxon>Metazoa</taxon>
        <taxon>Chordata</taxon>
        <taxon>Craniata</taxon>
        <taxon>Vertebrata</taxon>
        <taxon>Euteleostomi</taxon>
        <taxon>Actinopterygii</taxon>
        <taxon>Neopterygii</taxon>
        <taxon>Teleostei</taxon>
        <taxon>Protacanthopterygii</taxon>
        <taxon>Salmoniformes</taxon>
        <taxon>Salmonidae</taxon>
        <taxon>Salmoninae</taxon>
        <taxon>Salmo</taxon>
    </lineage>
</organism>
<evidence type="ECO:0000256" key="3">
    <source>
        <dbReference type="SAM" id="SignalP"/>
    </source>
</evidence>